<sequence>MRANEPQASGTAIPEVPFTAPPGGPAGVEVMTLAELRARRAAATGATGAAGDFHRPQRPAFHHLLTLDRGTLRHTVDFTAHTVEPGSWLWVRPGQVQQWGELDGADGLLVLFEPGFPDPATVAAARLDDPFAAAVLHTDGPEREALRHAVRHLHHEYASGADLPAEIHHALLRHLLAALLLRLANPPAPCGSAATEPGETYRRFRQAVEHHFTRTRRVEDYAKYLGYSPRTLSRATLAAAGVGAKEFVDRRVVLEAKRLLAHSESSAARIADHLGFADAANFAKFFHQRTGTTPIAFRTAVRGASGGVAEGAPIAG</sequence>
<keyword evidence="3" id="KW-0804">Transcription</keyword>
<gene>
    <name evidence="6" type="ORF">Kpho01_15350</name>
</gene>
<comment type="caution">
    <text evidence="6">The sequence shown here is derived from an EMBL/GenBank/DDBJ whole genome shotgun (WGS) entry which is preliminary data.</text>
</comment>
<feature type="region of interest" description="Disordered" evidence="4">
    <location>
        <begin position="1"/>
        <end position="21"/>
    </location>
</feature>
<reference evidence="6" key="1">
    <citation type="submission" date="2023-02" db="EMBL/GenBank/DDBJ databases">
        <title>Kitasatospora phosalacinea NBRC 14362.</title>
        <authorList>
            <person name="Ichikawa N."/>
            <person name="Sato H."/>
            <person name="Tonouchi N."/>
        </authorList>
    </citation>
    <scope>NUCLEOTIDE SEQUENCE</scope>
    <source>
        <strain evidence="6">NBRC 14362</strain>
    </source>
</reference>
<dbReference type="SUPFAM" id="SSF46689">
    <property type="entry name" value="Homeodomain-like"/>
    <property type="match status" value="1"/>
</dbReference>
<evidence type="ECO:0000313" key="7">
    <source>
        <dbReference type="Proteomes" id="UP001165143"/>
    </source>
</evidence>
<dbReference type="Gene3D" id="1.10.10.60">
    <property type="entry name" value="Homeodomain-like"/>
    <property type="match status" value="1"/>
</dbReference>
<feature type="domain" description="HTH araC/xylS-type" evidence="5">
    <location>
        <begin position="202"/>
        <end position="300"/>
    </location>
</feature>
<dbReference type="PANTHER" id="PTHR46796">
    <property type="entry name" value="HTH-TYPE TRANSCRIPTIONAL ACTIVATOR RHAS-RELATED"/>
    <property type="match status" value="1"/>
</dbReference>
<dbReference type="PROSITE" id="PS01124">
    <property type="entry name" value="HTH_ARAC_FAMILY_2"/>
    <property type="match status" value="1"/>
</dbReference>
<evidence type="ECO:0000259" key="5">
    <source>
        <dbReference type="PROSITE" id="PS01124"/>
    </source>
</evidence>
<dbReference type="Pfam" id="PF12833">
    <property type="entry name" value="HTH_18"/>
    <property type="match status" value="1"/>
</dbReference>
<dbReference type="GO" id="GO:0003700">
    <property type="term" value="F:DNA-binding transcription factor activity"/>
    <property type="evidence" value="ECO:0007669"/>
    <property type="project" value="InterPro"/>
</dbReference>
<evidence type="ECO:0000256" key="1">
    <source>
        <dbReference type="ARBA" id="ARBA00023015"/>
    </source>
</evidence>
<proteinExistence type="predicted"/>
<dbReference type="RefSeq" id="WP_106974062.1">
    <property type="nucleotide sequence ID" value="NZ_BSRX01000007.1"/>
</dbReference>
<dbReference type="GO" id="GO:0043565">
    <property type="term" value="F:sequence-specific DNA binding"/>
    <property type="evidence" value="ECO:0007669"/>
    <property type="project" value="InterPro"/>
</dbReference>
<protein>
    <submittedName>
        <fullName evidence="6">AraC family transcriptional regulator</fullName>
    </submittedName>
</protein>
<dbReference type="PANTHER" id="PTHR46796:SF6">
    <property type="entry name" value="ARAC SUBFAMILY"/>
    <property type="match status" value="1"/>
</dbReference>
<accession>A0A9W6PEI1</accession>
<evidence type="ECO:0000256" key="4">
    <source>
        <dbReference type="SAM" id="MobiDB-lite"/>
    </source>
</evidence>
<dbReference type="InterPro" id="IPR009057">
    <property type="entry name" value="Homeodomain-like_sf"/>
</dbReference>
<dbReference type="InterPro" id="IPR037923">
    <property type="entry name" value="HTH-like"/>
</dbReference>
<dbReference type="EMBL" id="BSRX01000007">
    <property type="protein sequence ID" value="GLW53524.1"/>
    <property type="molecule type" value="Genomic_DNA"/>
</dbReference>
<dbReference type="SUPFAM" id="SSF51215">
    <property type="entry name" value="Regulatory protein AraC"/>
    <property type="match status" value="1"/>
</dbReference>
<name>A0A9W6PEI1_9ACTN</name>
<dbReference type="InterPro" id="IPR018060">
    <property type="entry name" value="HTH_AraC"/>
</dbReference>
<keyword evidence="2" id="KW-0238">DNA-binding</keyword>
<dbReference type="Proteomes" id="UP001165143">
    <property type="component" value="Unassembled WGS sequence"/>
</dbReference>
<evidence type="ECO:0000256" key="2">
    <source>
        <dbReference type="ARBA" id="ARBA00023125"/>
    </source>
</evidence>
<evidence type="ECO:0000313" key="6">
    <source>
        <dbReference type="EMBL" id="GLW53524.1"/>
    </source>
</evidence>
<dbReference type="AlphaFoldDB" id="A0A9W6PEI1"/>
<organism evidence="6 7">
    <name type="scientific">Kitasatospora phosalacinea</name>
    <dbReference type="NCBI Taxonomy" id="2065"/>
    <lineage>
        <taxon>Bacteria</taxon>
        <taxon>Bacillati</taxon>
        <taxon>Actinomycetota</taxon>
        <taxon>Actinomycetes</taxon>
        <taxon>Kitasatosporales</taxon>
        <taxon>Streptomycetaceae</taxon>
        <taxon>Kitasatospora</taxon>
    </lineage>
</organism>
<dbReference type="SMART" id="SM00342">
    <property type="entry name" value="HTH_ARAC"/>
    <property type="match status" value="1"/>
</dbReference>
<keyword evidence="1" id="KW-0805">Transcription regulation</keyword>
<feature type="compositionally biased region" description="Polar residues" evidence="4">
    <location>
        <begin position="1"/>
        <end position="10"/>
    </location>
</feature>
<dbReference type="OrthoDB" id="9799345at2"/>
<evidence type="ECO:0000256" key="3">
    <source>
        <dbReference type="ARBA" id="ARBA00023163"/>
    </source>
</evidence>
<dbReference type="InterPro" id="IPR050204">
    <property type="entry name" value="AraC_XylS_family_regulators"/>
</dbReference>